<reference evidence="1" key="1">
    <citation type="submission" date="2023-03" db="EMBL/GenBank/DDBJ databases">
        <title>Chromosome-level genomes of two armyworms, Mythimna separata and Mythimna loreyi, provide insights into the biosynthesis and reception of sex pheromones.</title>
        <authorList>
            <person name="Zhao H."/>
        </authorList>
    </citation>
    <scope>NUCLEOTIDE SEQUENCE</scope>
    <source>
        <strain evidence="1">BeijingLab</strain>
    </source>
</reference>
<sequence>MGIFFQVIGTILLCCSCTNMGIMMAWPSSTIILFKSDNTTLHRPMGPTDVSLFGSLPAIGSLIANPIAGVLLNRLGRKKSVMLTALFFVLAWSIIALTRHVEVILTAMLVGGFGFAVFLETTIYISEICQDSIRGTMTSGPMLFYGFGILVSYFLGGCLTYHQMVYACLSLSVTGILLLFVLKESPYTFMAQGREEDAVKSIAFYRSKKTTSEEVQHELNKLRKIFIPHSEDTESLTMKEEKYAQTTLENKISCWEFFKNSPSTQREFLVIMILKVAYVFQGLPVVMVYAEPLFADAIPPDVISPNLCSVLMGVVMIISGSISAFLTDVVGRRPLLIYSSIIAGFCCIVLGMQIQTEWGPKWTVPMFIYLFTVFYTFGAGTVPVVVLAEVFLPEVKSIMSMLAVEWAWILNFLILFVFNFLVTSVGLPPVFYFFSFTCVSTAVFFFYFLPETKGLPVYAIQELFMKKK</sequence>
<dbReference type="Proteomes" id="UP001231649">
    <property type="component" value="Chromosome 23"/>
</dbReference>
<name>A0ACC2QCG5_9NEOP</name>
<evidence type="ECO:0000313" key="1">
    <source>
        <dbReference type="EMBL" id="KAJ8710904.1"/>
    </source>
</evidence>
<proteinExistence type="predicted"/>
<comment type="caution">
    <text evidence="1">The sequence shown here is derived from an EMBL/GenBank/DDBJ whole genome shotgun (WGS) entry which is preliminary data.</text>
</comment>
<accession>A0ACC2QCG5</accession>
<organism evidence="1 2">
    <name type="scientific">Mythimna loreyi</name>
    <dbReference type="NCBI Taxonomy" id="667449"/>
    <lineage>
        <taxon>Eukaryota</taxon>
        <taxon>Metazoa</taxon>
        <taxon>Ecdysozoa</taxon>
        <taxon>Arthropoda</taxon>
        <taxon>Hexapoda</taxon>
        <taxon>Insecta</taxon>
        <taxon>Pterygota</taxon>
        <taxon>Neoptera</taxon>
        <taxon>Endopterygota</taxon>
        <taxon>Lepidoptera</taxon>
        <taxon>Glossata</taxon>
        <taxon>Ditrysia</taxon>
        <taxon>Noctuoidea</taxon>
        <taxon>Noctuidae</taxon>
        <taxon>Noctuinae</taxon>
        <taxon>Hadenini</taxon>
        <taxon>Mythimna</taxon>
    </lineage>
</organism>
<gene>
    <name evidence="1" type="ORF">PYW08_009419</name>
</gene>
<dbReference type="EMBL" id="CM056799">
    <property type="protein sequence ID" value="KAJ8710904.1"/>
    <property type="molecule type" value="Genomic_DNA"/>
</dbReference>
<protein>
    <submittedName>
        <fullName evidence="1">Uncharacterized protein</fullName>
    </submittedName>
</protein>
<keyword evidence="2" id="KW-1185">Reference proteome</keyword>
<evidence type="ECO:0000313" key="2">
    <source>
        <dbReference type="Proteomes" id="UP001231649"/>
    </source>
</evidence>